<dbReference type="EMBL" id="BMNL01000002">
    <property type="protein sequence ID" value="GGP20563.1"/>
    <property type="molecule type" value="Genomic_DNA"/>
</dbReference>
<gene>
    <name evidence="2" type="ORF">GCM10007981_09150</name>
</gene>
<dbReference type="InterPro" id="IPR036754">
    <property type="entry name" value="YbaK/aa-tRNA-synt-asso_dom_sf"/>
</dbReference>
<dbReference type="InterPro" id="IPR007214">
    <property type="entry name" value="YbaK/aa-tRNA-synth-assoc-dom"/>
</dbReference>
<sequence>MKGPSDLESFIKRNGIMATLMVVGDAATSMKAAASLGIDIDRIMKTVIFLDDLERPLAVMLRGSRKVNQNALAKQLGARKIRLAAREEVVKLTGYEAGGVPPIDLPLDSVLDSELASMGGVVYAGGGDSRTLLEISIEDIIRLQHPRILSVSIPQQLQ</sequence>
<comment type="caution">
    <text evidence="2">The sequence shown here is derived from an EMBL/GenBank/DDBJ whole genome shotgun (WGS) entry which is preliminary data.</text>
</comment>
<evidence type="ECO:0000313" key="2">
    <source>
        <dbReference type="EMBL" id="GGP20563.1"/>
    </source>
</evidence>
<keyword evidence="3" id="KW-1185">Reference proteome</keyword>
<protein>
    <recommendedName>
        <fullName evidence="1">YbaK/aminoacyl-tRNA synthetase-associated domain-containing protein</fullName>
    </recommendedName>
</protein>
<dbReference type="PANTHER" id="PTHR30411">
    <property type="entry name" value="CYTOPLASMIC PROTEIN"/>
    <property type="match status" value="1"/>
</dbReference>
<dbReference type="Pfam" id="PF04073">
    <property type="entry name" value="tRNA_edit"/>
    <property type="match status" value="1"/>
</dbReference>
<proteinExistence type="predicted"/>
<name>A0A830GWB8_9CREN</name>
<reference evidence="2" key="2">
    <citation type="submission" date="2020-09" db="EMBL/GenBank/DDBJ databases">
        <authorList>
            <person name="Sun Q."/>
            <person name="Ohkuma M."/>
        </authorList>
    </citation>
    <scope>NUCLEOTIDE SEQUENCE</scope>
    <source>
        <strain evidence="2">JCM 10088</strain>
    </source>
</reference>
<dbReference type="OrthoDB" id="27691at2157"/>
<organism evidence="2 3">
    <name type="scientific">Thermocladium modestius</name>
    <dbReference type="NCBI Taxonomy" id="62609"/>
    <lineage>
        <taxon>Archaea</taxon>
        <taxon>Thermoproteota</taxon>
        <taxon>Thermoprotei</taxon>
        <taxon>Thermoproteales</taxon>
        <taxon>Thermoproteaceae</taxon>
        <taxon>Thermocladium</taxon>
    </lineage>
</organism>
<accession>A0A830GWB8</accession>
<dbReference type="CDD" id="cd04332">
    <property type="entry name" value="YbaK_like"/>
    <property type="match status" value="1"/>
</dbReference>
<evidence type="ECO:0000259" key="1">
    <source>
        <dbReference type="Pfam" id="PF04073"/>
    </source>
</evidence>
<feature type="domain" description="YbaK/aminoacyl-tRNA synthetase-associated" evidence="1">
    <location>
        <begin position="25"/>
        <end position="143"/>
    </location>
</feature>
<dbReference type="GO" id="GO:0002161">
    <property type="term" value="F:aminoacyl-tRNA deacylase activity"/>
    <property type="evidence" value="ECO:0007669"/>
    <property type="project" value="InterPro"/>
</dbReference>
<dbReference type="AlphaFoldDB" id="A0A830GWB8"/>
<reference evidence="2" key="1">
    <citation type="journal article" date="2014" name="Int. J. Syst. Evol. Microbiol.">
        <title>Complete genome sequence of Corynebacterium casei LMG S-19264T (=DSM 44701T), isolated from a smear-ripened cheese.</title>
        <authorList>
            <consortium name="US DOE Joint Genome Institute (JGI-PGF)"/>
            <person name="Walter F."/>
            <person name="Albersmeier A."/>
            <person name="Kalinowski J."/>
            <person name="Ruckert C."/>
        </authorList>
    </citation>
    <scope>NUCLEOTIDE SEQUENCE</scope>
    <source>
        <strain evidence="2">JCM 10088</strain>
    </source>
</reference>
<dbReference type="RefSeq" id="WP_188596243.1">
    <property type="nucleotide sequence ID" value="NZ_BMNL01000002.1"/>
</dbReference>
<dbReference type="SUPFAM" id="SSF55826">
    <property type="entry name" value="YbaK/ProRS associated domain"/>
    <property type="match status" value="1"/>
</dbReference>
<dbReference type="PANTHER" id="PTHR30411:SF1">
    <property type="entry name" value="CYTOPLASMIC PROTEIN"/>
    <property type="match status" value="1"/>
</dbReference>
<dbReference type="Proteomes" id="UP000610960">
    <property type="component" value="Unassembled WGS sequence"/>
</dbReference>
<dbReference type="Gene3D" id="3.90.960.10">
    <property type="entry name" value="YbaK/aminoacyl-tRNA synthetase-associated domain"/>
    <property type="match status" value="1"/>
</dbReference>
<evidence type="ECO:0000313" key="3">
    <source>
        <dbReference type="Proteomes" id="UP000610960"/>
    </source>
</evidence>